<dbReference type="Gene3D" id="3.50.50.60">
    <property type="entry name" value="FAD/NAD(P)-binding domain"/>
    <property type="match status" value="2"/>
</dbReference>
<evidence type="ECO:0000259" key="8">
    <source>
        <dbReference type="Pfam" id="PF01494"/>
    </source>
</evidence>
<reference evidence="9 10" key="1">
    <citation type="submission" date="2024-01" db="EMBL/GenBank/DDBJ databases">
        <authorList>
            <person name="Kunselman E."/>
        </authorList>
    </citation>
    <scope>NUCLEOTIDE SEQUENCE [LARGE SCALE GENOMIC DNA]</scope>
    <source>
        <strain evidence="9">2 abalone samples</strain>
    </source>
</reference>
<keyword evidence="6" id="KW-0560">Oxidoreductase</keyword>
<keyword evidence="5" id="KW-0274">FAD</keyword>
<evidence type="ECO:0000313" key="9">
    <source>
        <dbReference type="EMBL" id="CAK8162352.1"/>
    </source>
</evidence>
<proteinExistence type="inferred from homology"/>
<keyword evidence="7" id="KW-0503">Monooxygenase</keyword>
<dbReference type="PRINTS" id="PR00420">
    <property type="entry name" value="RNGMNOXGNASE"/>
</dbReference>
<dbReference type="Pfam" id="PF01494">
    <property type="entry name" value="FAD_binding_3"/>
    <property type="match status" value="1"/>
</dbReference>
<comment type="pathway">
    <text evidence="2">Cofactor biosynthesis; ubiquinone biosynthesis.</text>
</comment>
<accession>A0ABM9N704</accession>
<gene>
    <name evidence="9" type="ORF">CAXC1_120034</name>
</gene>
<comment type="caution">
    <text evidence="9">The sequence shown here is derived from an EMBL/GenBank/DDBJ whole genome shotgun (WGS) entry which is preliminary data.</text>
</comment>
<evidence type="ECO:0000256" key="7">
    <source>
        <dbReference type="ARBA" id="ARBA00023033"/>
    </source>
</evidence>
<evidence type="ECO:0000256" key="2">
    <source>
        <dbReference type="ARBA" id="ARBA00004749"/>
    </source>
</evidence>
<comment type="similarity">
    <text evidence="3">Belongs to the UbiH/COQ6 family.</text>
</comment>
<keyword evidence="10" id="KW-1185">Reference proteome</keyword>
<organism evidence="9 10">
    <name type="scientific">Candidatus Xenohaliotis californiensis</name>
    <dbReference type="NCBI Taxonomy" id="84677"/>
    <lineage>
        <taxon>Bacteria</taxon>
        <taxon>Pseudomonadati</taxon>
        <taxon>Pseudomonadota</taxon>
        <taxon>Alphaproteobacteria</taxon>
        <taxon>Rickettsiales</taxon>
        <taxon>Anaplasmataceae</taxon>
        <taxon>Candidatus Xenohaliotis</taxon>
    </lineage>
</organism>
<dbReference type="InterPro" id="IPR051205">
    <property type="entry name" value="UbiH/COQ6_monooxygenase"/>
</dbReference>
<dbReference type="RefSeq" id="WP_338363328.1">
    <property type="nucleotide sequence ID" value="NZ_CAWVOK010000003.1"/>
</dbReference>
<comment type="cofactor">
    <cofactor evidence="1">
        <name>FAD</name>
        <dbReference type="ChEBI" id="CHEBI:57692"/>
    </cofactor>
</comment>
<dbReference type="EMBL" id="CAWVOK010000003">
    <property type="protein sequence ID" value="CAK8162352.1"/>
    <property type="molecule type" value="Genomic_DNA"/>
</dbReference>
<dbReference type="PANTHER" id="PTHR43876">
    <property type="entry name" value="UBIQUINONE BIOSYNTHESIS MONOOXYGENASE COQ6, MITOCHONDRIAL"/>
    <property type="match status" value="1"/>
</dbReference>
<evidence type="ECO:0000256" key="4">
    <source>
        <dbReference type="ARBA" id="ARBA00022630"/>
    </source>
</evidence>
<dbReference type="NCBIfam" id="TIGR01988">
    <property type="entry name" value="Ubi-OHases"/>
    <property type="match status" value="1"/>
</dbReference>
<dbReference type="InterPro" id="IPR002938">
    <property type="entry name" value="FAD-bd"/>
</dbReference>
<evidence type="ECO:0000256" key="6">
    <source>
        <dbReference type="ARBA" id="ARBA00023002"/>
    </source>
</evidence>
<dbReference type="PANTHER" id="PTHR43876:SF7">
    <property type="entry name" value="UBIQUINONE BIOSYNTHESIS MONOOXYGENASE COQ6, MITOCHONDRIAL"/>
    <property type="match status" value="1"/>
</dbReference>
<protein>
    <submittedName>
        <fullName evidence="9">2-octaprenyl-3-methyl-6-methoxy-1,4-benzoquinol hydroxylase</fullName>
    </submittedName>
</protein>
<evidence type="ECO:0000313" key="10">
    <source>
        <dbReference type="Proteomes" id="UP001314181"/>
    </source>
</evidence>
<evidence type="ECO:0000256" key="3">
    <source>
        <dbReference type="ARBA" id="ARBA00005349"/>
    </source>
</evidence>
<evidence type="ECO:0000256" key="1">
    <source>
        <dbReference type="ARBA" id="ARBA00001974"/>
    </source>
</evidence>
<evidence type="ECO:0000256" key="5">
    <source>
        <dbReference type="ARBA" id="ARBA00022827"/>
    </source>
</evidence>
<dbReference type="InterPro" id="IPR010971">
    <property type="entry name" value="UbiH/COQ6"/>
</dbReference>
<feature type="domain" description="FAD-binding" evidence="8">
    <location>
        <begin position="3"/>
        <end position="316"/>
    </location>
</feature>
<name>A0ABM9N704_9RICK</name>
<sequence>MNTNVVIIGCGLNGLLLAKSLEAHDINTTIIEHGEINATINDNRCIALSHQAYQMLLYLNVFSNSIKNKHGVINDIYISCANSLVHYNNKEINKGKHPLGYTISYTVLKKMLLDSVLSSKKITILQKTTYTKIQINSSMAVISTSNNLTIRTPLIVCAEGKNSKLQNAVNIGSYIFDYRQLCITFHIVHTQPNNNMSFERFGSDMPFALLPTANKFESSLILLVPKNCNQDIANMNEQLTIELVNKIIPRPLGTALKSMKKNCFPLTLNIAKKYYKKRIVLAGDALHGIHPVTGQGFNIATQDTLSLVTILREALDNGIDIGSVEVLSKFYKNRRINNAAIIHYTDKMVRTFSGKKQKILLQQLVANSLNILNKSTDVKAKIVSIINAAY</sequence>
<dbReference type="InterPro" id="IPR036188">
    <property type="entry name" value="FAD/NAD-bd_sf"/>
</dbReference>
<keyword evidence="4" id="KW-0285">Flavoprotein</keyword>
<dbReference type="SUPFAM" id="SSF51905">
    <property type="entry name" value="FAD/NAD(P)-binding domain"/>
    <property type="match status" value="1"/>
</dbReference>
<dbReference type="Proteomes" id="UP001314181">
    <property type="component" value="Unassembled WGS sequence"/>
</dbReference>